<evidence type="ECO:0000256" key="3">
    <source>
        <dbReference type="ARBA" id="ARBA00006402"/>
    </source>
</evidence>
<evidence type="ECO:0000256" key="11">
    <source>
        <dbReference type="ARBA" id="ARBA00023136"/>
    </source>
</evidence>
<dbReference type="FunFam" id="3.30.565.10:FF:000010">
    <property type="entry name" value="Sensor histidine kinase RcsC"/>
    <property type="match status" value="1"/>
</dbReference>
<evidence type="ECO:0000256" key="4">
    <source>
        <dbReference type="ARBA" id="ARBA00012438"/>
    </source>
</evidence>
<keyword evidence="15" id="KW-0812">Transmembrane</keyword>
<accession>A0A2G4F593</accession>
<keyword evidence="10" id="KW-0902">Two-component regulatory system</keyword>
<dbReference type="InterPro" id="IPR036097">
    <property type="entry name" value="HisK_dim/P_sf"/>
</dbReference>
<dbReference type="PRINTS" id="PR00344">
    <property type="entry name" value="BCTRLSENSOR"/>
</dbReference>
<dbReference type="SMART" id="SM00304">
    <property type="entry name" value="HAMP"/>
    <property type="match status" value="1"/>
</dbReference>
<evidence type="ECO:0000256" key="7">
    <source>
        <dbReference type="ARBA" id="ARBA00022741"/>
    </source>
</evidence>
<dbReference type="Gene3D" id="6.10.340.10">
    <property type="match status" value="1"/>
</dbReference>
<protein>
    <recommendedName>
        <fullName evidence="13">Circadian input-output histidine kinase CikA</fullName>
        <ecNumber evidence="4">2.7.13.3</ecNumber>
    </recommendedName>
</protein>
<dbReference type="PANTHER" id="PTHR43047:SF72">
    <property type="entry name" value="OSMOSENSING HISTIDINE PROTEIN KINASE SLN1"/>
    <property type="match status" value="1"/>
</dbReference>
<dbReference type="CDD" id="cd06225">
    <property type="entry name" value="HAMP"/>
    <property type="match status" value="1"/>
</dbReference>
<name>A0A2G4F593_9CYAN</name>
<evidence type="ECO:0000256" key="2">
    <source>
        <dbReference type="ARBA" id="ARBA00004370"/>
    </source>
</evidence>
<feature type="domain" description="HAMP" evidence="17">
    <location>
        <begin position="251"/>
        <end position="304"/>
    </location>
</feature>
<dbReference type="Pfam" id="PF00672">
    <property type="entry name" value="HAMP"/>
    <property type="match status" value="1"/>
</dbReference>
<keyword evidence="12" id="KW-0131">Cell cycle</keyword>
<evidence type="ECO:0000256" key="8">
    <source>
        <dbReference type="ARBA" id="ARBA00022777"/>
    </source>
</evidence>
<dbReference type="Gene3D" id="1.10.287.130">
    <property type="match status" value="1"/>
</dbReference>
<dbReference type="Pfam" id="PF02518">
    <property type="entry name" value="HATPase_c"/>
    <property type="match status" value="1"/>
</dbReference>
<keyword evidence="15" id="KW-1133">Transmembrane helix</keyword>
<dbReference type="SMART" id="SM00388">
    <property type="entry name" value="HisKA"/>
    <property type="match status" value="1"/>
</dbReference>
<evidence type="ECO:0000259" key="16">
    <source>
        <dbReference type="PROSITE" id="PS50109"/>
    </source>
</evidence>
<keyword evidence="5" id="KW-0597">Phosphoprotein</keyword>
<evidence type="ECO:0000256" key="6">
    <source>
        <dbReference type="ARBA" id="ARBA00022679"/>
    </source>
</evidence>
<dbReference type="SUPFAM" id="SSF158472">
    <property type="entry name" value="HAMP domain-like"/>
    <property type="match status" value="1"/>
</dbReference>
<keyword evidence="7" id="KW-0547">Nucleotide-binding</keyword>
<dbReference type="PANTHER" id="PTHR43047">
    <property type="entry name" value="TWO-COMPONENT HISTIDINE PROTEIN KINASE"/>
    <property type="match status" value="1"/>
</dbReference>
<dbReference type="InterPro" id="IPR003661">
    <property type="entry name" value="HisK_dim/P_dom"/>
</dbReference>
<reference evidence="18" key="1">
    <citation type="submission" date="2017-10" db="EMBL/GenBank/DDBJ databases">
        <title>Draft genome sequence of the planktic cyanobacteria Tychonema bourrellyi isolated from alpine lentic freshwater.</title>
        <authorList>
            <person name="Tett A."/>
            <person name="Armanini F."/>
            <person name="Asnicar F."/>
            <person name="Boscaini A."/>
            <person name="Pasolli E."/>
            <person name="Zolfo M."/>
            <person name="Donati C."/>
            <person name="Salmaso N."/>
            <person name="Segata N."/>
        </authorList>
    </citation>
    <scope>NUCLEOTIDE SEQUENCE</scope>
    <source>
        <strain evidence="18">FEM_GT703</strain>
    </source>
</reference>
<keyword evidence="6" id="KW-0808">Transferase</keyword>
<dbReference type="FunFam" id="1.10.287.130:FF:000038">
    <property type="entry name" value="Sensory transduction histidine kinase"/>
    <property type="match status" value="1"/>
</dbReference>
<proteinExistence type="inferred from homology"/>
<gene>
    <name evidence="18" type="ORF">CP500_002895</name>
</gene>
<evidence type="ECO:0000313" key="19">
    <source>
        <dbReference type="Proteomes" id="UP000226442"/>
    </source>
</evidence>
<keyword evidence="11 15" id="KW-0472">Membrane</keyword>
<dbReference type="CDD" id="cd16922">
    <property type="entry name" value="HATPase_EvgS-ArcB-TorS-like"/>
    <property type="match status" value="1"/>
</dbReference>
<dbReference type="Proteomes" id="UP000226442">
    <property type="component" value="Unassembled WGS sequence"/>
</dbReference>
<keyword evidence="8 18" id="KW-0418">Kinase</keyword>
<dbReference type="OrthoDB" id="9770795at2"/>
<keyword evidence="14" id="KW-0175">Coiled coil</keyword>
<feature type="coiled-coil region" evidence="14">
    <location>
        <begin position="292"/>
        <end position="319"/>
    </location>
</feature>
<keyword evidence="9" id="KW-0067">ATP-binding</keyword>
<evidence type="ECO:0000256" key="5">
    <source>
        <dbReference type="ARBA" id="ARBA00022553"/>
    </source>
</evidence>
<dbReference type="SUPFAM" id="SSF47384">
    <property type="entry name" value="Homodimeric domain of signal transducing histidine kinase"/>
    <property type="match status" value="1"/>
</dbReference>
<evidence type="ECO:0000256" key="13">
    <source>
        <dbReference type="ARBA" id="ARBA00074306"/>
    </source>
</evidence>
<evidence type="ECO:0000259" key="17">
    <source>
        <dbReference type="PROSITE" id="PS50885"/>
    </source>
</evidence>
<dbReference type="SMART" id="SM00387">
    <property type="entry name" value="HATPase_c"/>
    <property type="match status" value="1"/>
</dbReference>
<dbReference type="InterPro" id="IPR003594">
    <property type="entry name" value="HATPase_dom"/>
</dbReference>
<dbReference type="InterPro" id="IPR036890">
    <property type="entry name" value="HATPase_C_sf"/>
</dbReference>
<evidence type="ECO:0000256" key="12">
    <source>
        <dbReference type="ARBA" id="ARBA00023306"/>
    </source>
</evidence>
<evidence type="ECO:0000313" key="18">
    <source>
        <dbReference type="EMBL" id="PHX56942.1"/>
    </source>
</evidence>
<feature type="transmembrane region" description="Helical" evidence="15">
    <location>
        <begin position="226"/>
        <end position="248"/>
    </location>
</feature>
<dbReference type="GO" id="GO:0000155">
    <property type="term" value="F:phosphorelay sensor kinase activity"/>
    <property type="evidence" value="ECO:0007669"/>
    <property type="project" value="InterPro"/>
</dbReference>
<comment type="caution">
    <text evidence="18">The sequence shown here is derived from an EMBL/GenBank/DDBJ whole genome shotgun (WGS) entry which is preliminary data.</text>
</comment>
<sequence>MFSTLASKNQPHNPPQTGLKILFSRLGIRQKIGCGYALVIGIAILGAATGRGVESYYKQQVREQLAIDRDKAEILTNLNNTAQEVRIQQLLLLSMTTKPQIFDRERSDFLTHVAQMSAQLEQLQNLPPTSNPAVAQDYQQIQEFAKANSKIVEAYFQQVQKLLGNAKLSGLNPKQRQDFERNLNNFVTSNNAFKLEKFSQDCAQLAGSFREKADEAFRNYEKAEQLGTLILIGSLFISAAIAVMLAVYTSRAIARPLKATTLIAQRVTEESNFDLQAPVTTSDEVGLLAISINELIQRVAEYTEDLQEAKIAAEAANRSKSAFLANMSHELRTPLNAIINYSEMLQEDAQDSGSEDFLPDLQKIKTAGKHLLDMISDILDISKIEAGHVTLYLENFDVATMVEEVMTTAQPLVEKKGNSLALKTEGELGMMYADQPKVRQILLNLLSNAAKFTEKGVITIGIERMKNEKSRPMRKHKNNDDSSPGSQYTAQVLVFRVSDTGIGMTEEQLQQIFKPFTQADVSTTRKYGGTGLGLTISQRLCQILGGEIRVESQDGKGSTFIVSLPERVIMQV</sequence>
<keyword evidence="19" id="KW-1185">Reference proteome</keyword>
<dbReference type="SUPFAM" id="SSF55874">
    <property type="entry name" value="ATPase domain of HSP90 chaperone/DNA topoisomerase II/histidine kinase"/>
    <property type="match status" value="1"/>
</dbReference>
<dbReference type="GO" id="GO:0009927">
    <property type="term" value="F:histidine phosphotransfer kinase activity"/>
    <property type="evidence" value="ECO:0007669"/>
    <property type="project" value="TreeGrafter"/>
</dbReference>
<dbReference type="CDD" id="cd00082">
    <property type="entry name" value="HisKA"/>
    <property type="match status" value="1"/>
</dbReference>
<organism evidence="18 19">
    <name type="scientific">Tychonema bourrellyi FEM_GT703</name>
    <dbReference type="NCBI Taxonomy" id="2040638"/>
    <lineage>
        <taxon>Bacteria</taxon>
        <taxon>Bacillati</taxon>
        <taxon>Cyanobacteriota</taxon>
        <taxon>Cyanophyceae</taxon>
        <taxon>Oscillatoriophycideae</taxon>
        <taxon>Oscillatoriales</taxon>
        <taxon>Microcoleaceae</taxon>
        <taxon>Tychonema</taxon>
    </lineage>
</organism>
<evidence type="ECO:0000256" key="15">
    <source>
        <dbReference type="SAM" id="Phobius"/>
    </source>
</evidence>
<dbReference type="GO" id="GO:0005886">
    <property type="term" value="C:plasma membrane"/>
    <property type="evidence" value="ECO:0007669"/>
    <property type="project" value="TreeGrafter"/>
</dbReference>
<dbReference type="GO" id="GO:0005524">
    <property type="term" value="F:ATP binding"/>
    <property type="evidence" value="ECO:0007669"/>
    <property type="project" value="UniProtKB-KW"/>
</dbReference>
<dbReference type="InterPro" id="IPR005467">
    <property type="entry name" value="His_kinase_dom"/>
</dbReference>
<dbReference type="PROSITE" id="PS50885">
    <property type="entry name" value="HAMP"/>
    <property type="match status" value="1"/>
</dbReference>
<dbReference type="RefSeq" id="WP_096829274.1">
    <property type="nucleotide sequence ID" value="NZ_NXIB02000009.1"/>
</dbReference>
<dbReference type="EC" id="2.7.13.3" evidence="4"/>
<comment type="similarity">
    <text evidence="3">In the N-terminal section; belongs to the phytochrome family.</text>
</comment>
<feature type="domain" description="Histidine kinase" evidence="16">
    <location>
        <begin position="326"/>
        <end position="568"/>
    </location>
</feature>
<dbReference type="Pfam" id="PF00512">
    <property type="entry name" value="HisKA"/>
    <property type="match status" value="1"/>
</dbReference>
<dbReference type="EMBL" id="NXIB02000009">
    <property type="protein sequence ID" value="PHX56942.1"/>
    <property type="molecule type" value="Genomic_DNA"/>
</dbReference>
<evidence type="ECO:0000256" key="10">
    <source>
        <dbReference type="ARBA" id="ARBA00023012"/>
    </source>
</evidence>
<evidence type="ECO:0000256" key="14">
    <source>
        <dbReference type="SAM" id="Coils"/>
    </source>
</evidence>
<evidence type="ECO:0000256" key="1">
    <source>
        <dbReference type="ARBA" id="ARBA00000085"/>
    </source>
</evidence>
<dbReference type="AlphaFoldDB" id="A0A2G4F593"/>
<comment type="subcellular location">
    <subcellularLocation>
        <location evidence="2">Membrane</location>
    </subcellularLocation>
</comment>
<dbReference type="InterPro" id="IPR003660">
    <property type="entry name" value="HAMP_dom"/>
</dbReference>
<dbReference type="PROSITE" id="PS50109">
    <property type="entry name" value="HIS_KIN"/>
    <property type="match status" value="1"/>
</dbReference>
<evidence type="ECO:0000256" key="9">
    <source>
        <dbReference type="ARBA" id="ARBA00022840"/>
    </source>
</evidence>
<comment type="catalytic activity">
    <reaction evidence="1">
        <text>ATP + protein L-histidine = ADP + protein N-phospho-L-histidine.</text>
        <dbReference type="EC" id="2.7.13.3"/>
    </reaction>
</comment>
<dbReference type="Gene3D" id="3.30.565.10">
    <property type="entry name" value="Histidine kinase-like ATPase, C-terminal domain"/>
    <property type="match status" value="1"/>
</dbReference>
<dbReference type="InterPro" id="IPR004358">
    <property type="entry name" value="Sig_transdc_His_kin-like_C"/>
</dbReference>